<keyword evidence="2" id="KW-0472">Membrane</keyword>
<dbReference type="CDD" id="cd00112">
    <property type="entry name" value="LDLa"/>
    <property type="match status" value="6"/>
</dbReference>
<feature type="disulfide bond" evidence="4">
    <location>
        <begin position="528"/>
        <end position="543"/>
    </location>
</feature>
<organism evidence="5 6">
    <name type="scientific">Allacma fusca</name>
    <dbReference type="NCBI Taxonomy" id="39272"/>
    <lineage>
        <taxon>Eukaryota</taxon>
        <taxon>Metazoa</taxon>
        <taxon>Ecdysozoa</taxon>
        <taxon>Arthropoda</taxon>
        <taxon>Hexapoda</taxon>
        <taxon>Collembola</taxon>
        <taxon>Symphypleona</taxon>
        <taxon>Sminthuridae</taxon>
        <taxon>Allacma</taxon>
    </lineage>
</organism>
<dbReference type="PROSITE" id="PS01209">
    <property type="entry name" value="LDLRA_1"/>
    <property type="match status" value="3"/>
</dbReference>
<keyword evidence="6" id="KW-1185">Reference proteome</keyword>
<evidence type="ECO:0000256" key="3">
    <source>
        <dbReference type="ARBA" id="ARBA00023157"/>
    </source>
</evidence>
<dbReference type="GO" id="GO:0042562">
    <property type="term" value="F:hormone binding"/>
    <property type="evidence" value="ECO:0007669"/>
    <property type="project" value="TreeGrafter"/>
</dbReference>
<evidence type="ECO:0000256" key="1">
    <source>
        <dbReference type="ARBA" id="ARBA00022692"/>
    </source>
</evidence>
<keyword evidence="3 4" id="KW-1015">Disulfide bond</keyword>
<evidence type="ECO:0000256" key="4">
    <source>
        <dbReference type="PROSITE-ProRule" id="PRU00124"/>
    </source>
</evidence>
<feature type="disulfide bond" evidence="4">
    <location>
        <begin position="653"/>
        <end position="668"/>
    </location>
</feature>
<evidence type="ECO:0000256" key="2">
    <source>
        <dbReference type="ARBA" id="ARBA00022989"/>
    </source>
</evidence>
<proteinExistence type="predicted"/>
<protein>
    <submittedName>
        <fullName evidence="5">Uncharacterized protein</fullName>
    </submittedName>
</protein>
<dbReference type="Proteomes" id="UP000708208">
    <property type="component" value="Unassembled WGS sequence"/>
</dbReference>
<reference evidence="5" key="1">
    <citation type="submission" date="2021-06" db="EMBL/GenBank/DDBJ databases">
        <authorList>
            <person name="Hodson N. C."/>
            <person name="Mongue J. A."/>
            <person name="Jaron S. K."/>
        </authorList>
    </citation>
    <scope>NUCLEOTIDE SEQUENCE</scope>
</reference>
<keyword evidence="2" id="KW-1133">Transmembrane helix</keyword>
<dbReference type="GO" id="GO:0016324">
    <property type="term" value="C:apical plasma membrane"/>
    <property type="evidence" value="ECO:0007669"/>
    <property type="project" value="TreeGrafter"/>
</dbReference>
<dbReference type="PANTHER" id="PTHR22722">
    <property type="entry name" value="LOW-DENSITY LIPOPROTEIN RECEPTOR-RELATED PROTEIN 2-RELATED"/>
    <property type="match status" value="1"/>
</dbReference>
<comment type="caution">
    <text evidence="4">Lacks conserved residue(s) required for the propagation of feature annotation.</text>
</comment>
<feature type="disulfide bond" evidence="4">
    <location>
        <begin position="612"/>
        <end position="627"/>
    </location>
</feature>
<dbReference type="InterPro" id="IPR023415">
    <property type="entry name" value="LDLR_class-A_CS"/>
</dbReference>
<dbReference type="PROSITE" id="PS50068">
    <property type="entry name" value="LDLRA_2"/>
    <property type="match status" value="7"/>
</dbReference>
<dbReference type="Pfam" id="PF00057">
    <property type="entry name" value="Ldl_recept_a"/>
    <property type="match status" value="6"/>
</dbReference>
<dbReference type="OrthoDB" id="7549404at2759"/>
<evidence type="ECO:0000313" key="6">
    <source>
        <dbReference type="Proteomes" id="UP000708208"/>
    </source>
</evidence>
<dbReference type="InterPro" id="IPR002172">
    <property type="entry name" value="LDrepeatLR_classA_rpt"/>
</dbReference>
<feature type="disulfide bond" evidence="4">
    <location>
        <begin position="442"/>
        <end position="457"/>
    </location>
</feature>
<dbReference type="EMBL" id="CAJVCH010549942">
    <property type="protein sequence ID" value="CAG7829055.1"/>
    <property type="molecule type" value="Genomic_DNA"/>
</dbReference>
<sequence>MSSFLNPVVKIFNKLSKSGLQWNFHGETLTSKILFPILVCDSPARSSVLGMTQHNGMYSCPFCLHPGETFWASENSHKTIMPHLRHGAEIRTKETFLSTLRELRNMLNSSNAKSHLGIQAASQLLLLNSFDICEGPVYDYMHTSLLGVVRYFTTAWFDSRNNSDAFYIGTHVNTMDNIVKYVTVPSTFSRPLRKISQMSYWKASEWKVWIVVGPLLLKNILPEQYRIFTREGLDIYSKEYSVALPKRNTNYIDNGVFVNWANRKSPLDAFTTNYFLNMEGTTLFENRVCKKAYPSIMDKHMCAANRGQPYPNDCDGILDNSDEENCKDVNGCHWSQHGCRKGNQCIPGHLKCDGKLDCKDGSDEENCHTFINRYSKKRCAESEFFCNVTTICISLEHVCNGINDCGGIDDSDKTDCRQVNVCYWTQHACHLGNECILRTAVCDGVDDCSDGSDEGNCSNRAWPNCNLEQFPCRISKICIHAESLCDGANDCGITDTSDEENCLDLDFCHRTQFACHTGNECIPKVKMCDQKNHCIDGSDEKNCTSADGTNGPLMCKMSNRNYDLDNICDGIRDCGEFDESDEENCQEGKRGCHWKEFSCRLSKSCILGEQKCDGVVNCKDGSDEQNCLDGTACYWTHFACPNRTQCIPRSYICDGGNDCRDGSDEERCDDGSRCHWSEFECHDKSGCIPGH</sequence>
<name>A0A8J2LUT9_9HEXA</name>
<evidence type="ECO:0000313" key="5">
    <source>
        <dbReference type="EMBL" id="CAG7829055.1"/>
    </source>
</evidence>
<dbReference type="GO" id="GO:0006898">
    <property type="term" value="P:receptor-mediated endocytosis"/>
    <property type="evidence" value="ECO:0007669"/>
    <property type="project" value="TreeGrafter"/>
</dbReference>
<comment type="caution">
    <text evidence="5">The sequence shown here is derived from an EMBL/GenBank/DDBJ whole genome shotgun (WGS) entry which is preliminary data.</text>
</comment>
<feature type="non-terminal residue" evidence="5">
    <location>
        <position position="691"/>
    </location>
</feature>
<gene>
    <name evidence="5" type="ORF">AFUS01_LOCUS38941</name>
</gene>
<dbReference type="AlphaFoldDB" id="A0A8J2LUT9"/>
<dbReference type="SMART" id="SM00192">
    <property type="entry name" value="LDLa"/>
    <property type="match status" value="8"/>
</dbReference>
<dbReference type="PANTHER" id="PTHR22722:SF14">
    <property type="entry name" value="MEGALIN, ISOFORM A"/>
    <property type="match status" value="1"/>
</dbReference>
<dbReference type="InterPro" id="IPR051221">
    <property type="entry name" value="LDLR-related"/>
</dbReference>
<feature type="disulfide bond" evidence="4">
    <location>
        <begin position="352"/>
        <end position="367"/>
    </location>
</feature>
<accession>A0A8J2LUT9</accession>
<dbReference type="GO" id="GO:0043235">
    <property type="term" value="C:receptor complex"/>
    <property type="evidence" value="ECO:0007669"/>
    <property type="project" value="TreeGrafter"/>
</dbReference>
<keyword evidence="1" id="KW-0812">Transmembrane</keyword>